<dbReference type="PANTHER" id="PTHR16166:SF93">
    <property type="entry name" value="INTERMEMBRANE LIPID TRANSFER PROTEIN VPS13"/>
    <property type="match status" value="1"/>
</dbReference>
<protein>
    <submittedName>
        <fullName evidence="2">Uncharacterized protein</fullName>
    </submittedName>
</protein>
<organism evidence="2 3">
    <name type="scientific">Platanthera guangdongensis</name>
    <dbReference type="NCBI Taxonomy" id="2320717"/>
    <lineage>
        <taxon>Eukaryota</taxon>
        <taxon>Viridiplantae</taxon>
        <taxon>Streptophyta</taxon>
        <taxon>Embryophyta</taxon>
        <taxon>Tracheophyta</taxon>
        <taxon>Spermatophyta</taxon>
        <taxon>Magnoliopsida</taxon>
        <taxon>Liliopsida</taxon>
        <taxon>Asparagales</taxon>
        <taxon>Orchidaceae</taxon>
        <taxon>Orchidoideae</taxon>
        <taxon>Orchideae</taxon>
        <taxon>Orchidinae</taxon>
        <taxon>Platanthera</taxon>
    </lineage>
</organism>
<dbReference type="InterPro" id="IPR026847">
    <property type="entry name" value="VPS13"/>
</dbReference>
<proteinExistence type="inferred from homology"/>
<name>A0ABR2M6E5_9ASPA</name>
<comment type="similarity">
    <text evidence="1">Belongs to the VPS13 family.</text>
</comment>
<evidence type="ECO:0000256" key="1">
    <source>
        <dbReference type="ARBA" id="ARBA00006545"/>
    </source>
</evidence>
<dbReference type="PANTHER" id="PTHR16166">
    <property type="entry name" value="VACUOLAR PROTEIN SORTING-ASSOCIATED PROTEIN VPS13"/>
    <property type="match status" value="1"/>
</dbReference>
<comment type="caution">
    <text evidence="2">The sequence shown here is derived from an EMBL/GenBank/DDBJ whole genome shotgun (WGS) entry which is preliminary data.</text>
</comment>
<gene>
    <name evidence="2" type="ORF">KSP40_PGU014064</name>
</gene>
<dbReference type="EMBL" id="JBBWWR010000011">
    <property type="protein sequence ID" value="KAK8959400.1"/>
    <property type="molecule type" value="Genomic_DNA"/>
</dbReference>
<dbReference type="Proteomes" id="UP001412067">
    <property type="component" value="Unassembled WGS sequence"/>
</dbReference>
<accession>A0ABR2M6E5</accession>
<keyword evidence="3" id="KW-1185">Reference proteome</keyword>
<sequence length="304" mass="35397">MIFAIKKLRRCLRVRLIELCGRSQRVQTEVSTRRGGNGVGKTPIWWLFLCPAGANGANAAGACLFTRCPTTFSPNGGGETPNQMKPKSCSVDHDSESAPWKLGKSWEDLNSVDRTENYQDGIDELDGNRTGSLRAKDLRYLVFPINGALKYHLVENLDRRKPLSHYWKATIVLSDVYFTVSEEQYYWCINLLEALSRYNTRLEVSHLRPDVPVLEDTHAWWRYAVLASLQQKKLCCWFSWERIKHLCQLRRLYVQMYSTFLKRAPNVDIYAMRKIERSLDSEVVLLWRWLARSAVRRNWPAYGW</sequence>
<evidence type="ECO:0000313" key="3">
    <source>
        <dbReference type="Proteomes" id="UP001412067"/>
    </source>
</evidence>
<reference evidence="2 3" key="1">
    <citation type="journal article" date="2022" name="Nat. Plants">
        <title>Genomes of leafy and leafless Platanthera orchids illuminate the evolution of mycoheterotrophy.</title>
        <authorList>
            <person name="Li M.H."/>
            <person name="Liu K.W."/>
            <person name="Li Z."/>
            <person name="Lu H.C."/>
            <person name="Ye Q.L."/>
            <person name="Zhang D."/>
            <person name="Wang J.Y."/>
            <person name="Li Y.F."/>
            <person name="Zhong Z.M."/>
            <person name="Liu X."/>
            <person name="Yu X."/>
            <person name="Liu D.K."/>
            <person name="Tu X.D."/>
            <person name="Liu B."/>
            <person name="Hao Y."/>
            <person name="Liao X.Y."/>
            <person name="Jiang Y.T."/>
            <person name="Sun W.H."/>
            <person name="Chen J."/>
            <person name="Chen Y.Q."/>
            <person name="Ai Y."/>
            <person name="Zhai J.W."/>
            <person name="Wu S.S."/>
            <person name="Zhou Z."/>
            <person name="Hsiao Y.Y."/>
            <person name="Wu W.L."/>
            <person name="Chen Y.Y."/>
            <person name="Lin Y.F."/>
            <person name="Hsu J.L."/>
            <person name="Li C.Y."/>
            <person name="Wang Z.W."/>
            <person name="Zhao X."/>
            <person name="Zhong W.Y."/>
            <person name="Ma X.K."/>
            <person name="Ma L."/>
            <person name="Huang J."/>
            <person name="Chen G.Z."/>
            <person name="Huang M.Z."/>
            <person name="Huang L."/>
            <person name="Peng D.H."/>
            <person name="Luo Y.B."/>
            <person name="Zou S.Q."/>
            <person name="Chen S.P."/>
            <person name="Lan S."/>
            <person name="Tsai W.C."/>
            <person name="Van de Peer Y."/>
            <person name="Liu Z.J."/>
        </authorList>
    </citation>
    <scope>NUCLEOTIDE SEQUENCE [LARGE SCALE GENOMIC DNA]</scope>
    <source>
        <tissue evidence="2">Flower</tissue>
    </source>
</reference>
<evidence type="ECO:0000313" key="2">
    <source>
        <dbReference type="EMBL" id="KAK8959400.1"/>
    </source>
</evidence>